<organism evidence="3 4">
    <name type="scientific">Parazoarcus communis SWub3 = DSM 12120</name>
    <dbReference type="NCBI Taxonomy" id="1121029"/>
    <lineage>
        <taxon>Bacteria</taxon>
        <taxon>Pseudomonadati</taxon>
        <taxon>Pseudomonadota</taxon>
        <taxon>Betaproteobacteria</taxon>
        <taxon>Rhodocyclales</taxon>
        <taxon>Zoogloeaceae</taxon>
        <taxon>Parazoarcus</taxon>
    </lineage>
</organism>
<dbReference type="EMBL" id="QKOE01000001">
    <property type="protein sequence ID" value="PZA18492.1"/>
    <property type="molecule type" value="Genomic_DNA"/>
</dbReference>
<sequence>MRNWAGLMMATVLLQPLSGAGHEGEHPGRPTAARSSATDWTRAPLIEPGRPGEDGRVRFRVIGFEGGVIEVFGPDADASPAQARREADGSWSAGQVTEGHHHLLRGTMREGQRVLTAATWWFFPKPGPSPEIMLKQHRGGLELLPDRLPNRGPYKEGERRLFSVYFDGVPLAGVAVVLETARGSRIRALTDTQGEVAIRFPDDLDPQEIAQGGRRTSAGFVVSTTHRSGDLEHVSAFNGQYGPDPMRNRSLGYGVGFMVLGMVAALPLLRNRRREHG</sequence>
<evidence type="ECO:0000256" key="1">
    <source>
        <dbReference type="SAM" id="MobiDB-lite"/>
    </source>
</evidence>
<dbReference type="RefSeq" id="WP_110522791.1">
    <property type="nucleotide sequence ID" value="NZ_QKOE01000001.1"/>
</dbReference>
<feature type="transmembrane region" description="Helical" evidence="2">
    <location>
        <begin position="251"/>
        <end position="269"/>
    </location>
</feature>
<evidence type="ECO:0000256" key="2">
    <source>
        <dbReference type="SAM" id="Phobius"/>
    </source>
</evidence>
<dbReference type="OrthoDB" id="8557099at2"/>
<feature type="region of interest" description="Disordered" evidence="1">
    <location>
        <begin position="18"/>
        <end position="52"/>
    </location>
</feature>
<feature type="region of interest" description="Disordered" evidence="1">
    <location>
        <begin position="73"/>
        <end position="95"/>
    </location>
</feature>
<keyword evidence="2" id="KW-0812">Transmembrane</keyword>
<accession>A0A323V0J7</accession>
<reference evidence="3 4" key="1">
    <citation type="submission" date="2018-06" db="EMBL/GenBank/DDBJ databases">
        <title>Azoarcus communis strain SWub3 genome.</title>
        <authorList>
            <person name="Zorraquino Salvo V."/>
            <person name="Toubiana D."/>
            <person name="Blumwald E."/>
        </authorList>
    </citation>
    <scope>NUCLEOTIDE SEQUENCE [LARGE SCALE GENOMIC DNA]</scope>
    <source>
        <strain evidence="3 4">SWub3</strain>
    </source>
</reference>
<evidence type="ECO:0000313" key="4">
    <source>
        <dbReference type="Proteomes" id="UP000248259"/>
    </source>
</evidence>
<gene>
    <name evidence="3" type="ORF">DNK49_02910</name>
</gene>
<name>A0A323V0J7_9RHOO</name>
<dbReference type="Proteomes" id="UP000248259">
    <property type="component" value="Unassembled WGS sequence"/>
</dbReference>
<protein>
    <submittedName>
        <fullName evidence="3">Uncharacterized protein</fullName>
    </submittedName>
</protein>
<keyword evidence="2" id="KW-0472">Membrane</keyword>
<keyword evidence="4" id="KW-1185">Reference proteome</keyword>
<evidence type="ECO:0000313" key="3">
    <source>
        <dbReference type="EMBL" id="PZA18492.1"/>
    </source>
</evidence>
<keyword evidence="2" id="KW-1133">Transmembrane helix</keyword>
<dbReference type="AlphaFoldDB" id="A0A323V0J7"/>
<comment type="caution">
    <text evidence="3">The sequence shown here is derived from an EMBL/GenBank/DDBJ whole genome shotgun (WGS) entry which is preliminary data.</text>
</comment>
<proteinExistence type="predicted"/>